<dbReference type="EMBL" id="BMTU01000006">
    <property type="protein sequence ID" value="GGQ84112.1"/>
    <property type="molecule type" value="Genomic_DNA"/>
</dbReference>
<evidence type="ECO:0000259" key="8">
    <source>
        <dbReference type="PROSITE" id="PS50931"/>
    </source>
</evidence>
<evidence type="ECO:0000256" key="4">
    <source>
        <dbReference type="ARBA" id="ARBA00023125"/>
    </source>
</evidence>
<keyword evidence="3" id="KW-0805">Transcription regulation</keyword>
<sequence>MPNPAAAVVRALVMATTLRPEGLCSTAKDSYVPLATVMTDLPLDQVRTLLAVVDEGTFDAAAAALHVTPSAVSQRVKALEQRTGRVLLLRTKPVRPTESGEVLVRLARQVGRLERDAYAELGLSGAGGPTRVSVAVNADSLATWFLGALTRLPAAAGLCFELRREDEGHTAALLREGTVMAAVTSSPDPVPGCSVRHLGRMRYLPVAGPRFAAEHLAGPLREVLPEAPVVVFDRRDEFQDGFVRRLTRGRAGASERRHHVPTSEGFVEAVAAGLGWGMVPEPQADPLLRAGRLTVFAPDRAVDAPLYWQQWKLDSPALAAVTDAVTAAAAEALYR</sequence>
<dbReference type="GO" id="GO:0003700">
    <property type="term" value="F:DNA-binding transcription factor activity"/>
    <property type="evidence" value="ECO:0007669"/>
    <property type="project" value="InterPro"/>
</dbReference>
<gene>
    <name evidence="9" type="ORF">GCM10010280_33490</name>
</gene>
<dbReference type="NCBIfam" id="NF002964">
    <property type="entry name" value="PRK03635.1"/>
    <property type="match status" value="1"/>
</dbReference>
<keyword evidence="2" id="KW-0678">Repressor</keyword>
<reference evidence="9" key="2">
    <citation type="submission" date="2020-09" db="EMBL/GenBank/DDBJ databases">
        <authorList>
            <person name="Sun Q."/>
            <person name="Ohkuma M."/>
        </authorList>
    </citation>
    <scope>NUCLEOTIDE SEQUENCE</scope>
    <source>
        <strain evidence="9">JCM 4403</strain>
    </source>
</reference>
<dbReference type="AlphaFoldDB" id="A0A918BQK3"/>
<keyword evidence="10" id="KW-1185">Reference proteome</keyword>
<evidence type="ECO:0000256" key="5">
    <source>
        <dbReference type="ARBA" id="ARBA00023159"/>
    </source>
</evidence>
<accession>A0A918BQK3</accession>
<feature type="domain" description="HTH lysR-type" evidence="8">
    <location>
        <begin position="41"/>
        <end position="97"/>
    </location>
</feature>
<dbReference type="InterPro" id="IPR050176">
    <property type="entry name" value="LTTR"/>
</dbReference>
<dbReference type="Gene3D" id="1.10.10.10">
    <property type="entry name" value="Winged helix-like DNA-binding domain superfamily/Winged helix DNA-binding domain"/>
    <property type="match status" value="1"/>
</dbReference>
<dbReference type="Pfam" id="PF03466">
    <property type="entry name" value="LysR_substrate"/>
    <property type="match status" value="1"/>
</dbReference>
<dbReference type="InterPro" id="IPR005119">
    <property type="entry name" value="LysR_subst-bd"/>
</dbReference>
<name>A0A918BQK3_9ACTN</name>
<proteinExistence type="inferred from homology"/>
<dbReference type="PROSITE" id="PS50931">
    <property type="entry name" value="HTH_LYSR"/>
    <property type="match status" value="1"/>
</dbReference>
<evidence type="ECO:0000256" key="2">
    <source>
        <dbReference type="ARBA" id="ARBA00022491"/>
    </source>
</evidence>
<dbReference type="InterPro" id="IPR036390">
    <property type="entry name" value="WH_DNA-bd_sf"/>
</dbReference>
<dbReference type="PANTHER" id="PTHR30579:SF2">
    <property type="entry name" value="HTH-TYPE TRANSCRIPTIONAL REGULATOR ARGP"/>
    <property type="match status" value="1"/>
</dbReference>
<organism evidence="9 10">
    <name type="scientific">Streptomyces pilosus</name>
    <dbReference type="NCBI Taxonomy" id="28893"/>
    <lineage>
        <taxon>Bacteria</taxon>
        <taxon>Bacillati</taxon>
        <taxon>Actinomycetota</taxon>
        <taxon>Actinomycetes</taxon>
        <taxon>Kitasatosporales</taxon>
        <taxon>Streptomycetaceae</taxon>
        <taxon>Streptomyces</taxon>
    </lineage>
</organism>
<evidence type="ECO:0000256" key="3">
    <source>
        <dbReference type="ARBA" id="ARBA00023015"/>
    </source>
</evidence>
<dbReference type="InterPro" id="IPR036388">
    <property type="entry name" value="WH-like_DNA-bd_sf"/>
</dbReference>
<evidence type="ECO:0000313" key="9">
    <source>
        <dbReference type="EMBL" id="GGQ84112.1"/>
    </source>
</evidence>
<comment type="caution">
    <text evidence="9">The sequence shown here is derived from an EMBL/GenBank/DDBJ whole genome shotgun (WGS) entry which is preliminary data.</text>
</comment>
<protein>
    <recommendedName>
        <fullName evidence="7">HTH-type transcriptional regulator LysG</fullName>
    </recommendedName>
</protein>
<dbReference type="NCBIfam" id="NF009888">
    <property type="entry name" value="PRK13348.1"/>
    <property type="match status" value="1"/>
</dbReference>
<dbReference type="InterPro" id="IPR000847">
    <property type="entry name" value="LysR_HTH_N"/>
</dbReference>
<dbReference type="NCBIfam" id="TIGR03298">
    <property type="entry name" value="argP"/>
    <property type="match status" value="1"/>
</dbReference>
<dbReference type="GO" id="GO:0003677">
    <property type="term" value="F:DNA binding"/>
    <property type="evidence" value="ECO:0007669"/>
    <property type="project" value="UniProtKB-KW"/>
</dbReference>
<evidence type="ECO:0000256" key="1">
    <source>
        <dbReference type="ARBA" id="ARBA00009437"/>
    </source>
</evidence>
<evidence type="ECO:0000256" key="6">
    <source>
        <dbReference type="ARBA" id="ARBA00023163"/>
    </source>
</evidence>
<evidence type="ECO:0000313" key="10">
    <source>
        <dbReference type="Proteomes" id="UP000656732"/>
    </source>
</evidence>
<dbReference type="InterPro" id="IPR017685">
    <property type="entry name" value="ArgP"/>
</dbReference>
<evidence type="ECO:0000256" key="7">
    <source>
        <dbReference type="ARBA" id="ARBA00074218"/>
    </source>
</evidence>
<dbReference type="Proteomes" id="UP000656732">
    <property type="component" value="Unassembled WGS sequence"/>
</dbReference>
<dbReference type="PANTHER" id="PTHR30579">
    <property type="entry name" value="TRANSCRIPTIONAL REGULATOR"/>
    <property type="match status" value="1"/>
</dbReference>
<comment type="similarity">
    <text evidence="1">Belongs to the LysR transcriptional regulatory family.</text>
</comment>
<dbReference type="SUPFAM" id="SSF53850">
    <property type="entry name" value="Periplasmic binding protein-like II"/>
    <property type="match status" value="1"/>
</dbReference>
<keyword evidence="4" id="KW-0238">DNA-binding</keyword>
<keyword evidence="6" id="KW-0804">Transcription</keyword>
<keyword evidence="5" id="KW-0010">Activator</keyword>
<dbReference type="Pfam" id="PF00126">
    <property type="entry name" value="HTH_1"/>
    <property type="match status" value="1"/>
</dbReference>
<dbReference type="FunFam" id="1.10.10.10:FF:000456">
    <property type="entry name" value="LysR family transcriptional regulator ArgP"/>
    <property type="match status" value="1"/>
</dbReference>
<reference evidence="9" key="1">
    <citation type="journal article" date="2014" name="Int. J. Syst. Evol. Microbiol.">
        <title>Complete genome sequence of Corynebacterium casei LMG S-19264T (=DSM 44701T), isolated from a smear-ripened cheese.</title>
        <authorList>
            <consortium name="US DOE Joint Genome Institute (JGI-PGF)"/>
            <person name="Walter F."/>
            <person name="Albersmeier A."/>
            <person name="Kalinowski J."/>
            <person name="Ruckert C."/>
        </authorList>
    </citation>
    <scope>NUCLEOTIDE SEQUENCE</scope>
    <source>
        <strain evidence="9">JCM 4403</strain>
    </source>
</reference>
<dbReference type="Gene3D" id="3.40.190.290">
    <property type="match status" value="1"/>
</dbReference>
<dbReference type="SUPFAM" id="SSF46785">
    <property type="entry name" value="Winged helix' DNA-binding domain"/>
    <property type="match status" value="1"/>
</dbReference>